<dbReference type="InterPro" id="IPR022371">
    <property type="entry name" value="Exopolyphosphatase"/>
</dbReference>
<dbReference type="Proteomes" id="UP001239782">
    <property type="component" value="Chromosome"/>
</dbReference>
<dbReference type="InterPro" id="IPR003695">
    <property type="entry name" value="Ppx_GppA_N"/>
</dbReference>
<dbReference type="SUPFAM" id="SSF109604">
    <property type="entry name" value="HD-domain/PDEase-like"/>
    <property type="match status" value="1"/>
</dbReference>
<keyword evidence="9" id="KW-0472">Membrane</keyword>
<dbReference type="FunFam" id="3.30.420.150:FF:000001">
    <property type="entry name" value="Guanosine-5'-triphosphate,3'-diphosphate pyrophosphatase"/>
    <property type="match status" value="1"/>
</dbReference>
<evidence type="ECO:0000313" key="14">
    <source>
        <dbReference type="Proteomes" id="UP001239782"/>
    </source>
</evidence>
<dbReference type="InterPro" id="IPR050273">
    <property type="entry name" value="GppA/Ppx_hydrolase"/>
</dbReference>
<feature type="domain" description="Ppx/GppA phosphatase C-terminal" evidence="12">
    <location>
        <begin position="311"/>
        <end position="486"/>
    </location>
</feature>
<evidence type="ECO:0000256" key="8">
    <source>
        <dbReference type="ARBA" id="ARBA00022801"/>
    </source>
</evidence>
<name>A0AA51RQX0_9GAMM</name>
<evidence type="ECO:0000256" key="5">
    <source>
        <dbReference type="ARBA" id="ARBA00012451"/>
    </source>
</evidence>
<organism evidence="13 14">
    <name type="scientific">Pleionea litopenaei</name>
    <dbReference type="NCBI Taxonomy" id="3070815"/>
    <lineage>
        <taxon>Bacteria</taxon>
        <taxon>Pseudomonadati</taxon>
        <taxon>Pseudomonadota</taxon>
        <taxon>Gammaproteobacteria</taxon>
        <taxon>Oceanospirillales</taxon>
        <taxon>Pleioneaceae</taxon>
        <taxon>Pleionea</taxon>
    </lineage>
</organism>
<dbReference type="EMBL" id="CP133548">
    <property type="protein sequence ID" value="WMS85992.1"/>
    <property type="molecule type" value="Genomic_DNA"/>
</dbReference>
<dbReference type="Gene3D" id="1.10.3210.10">
    <property type="entry name" value="Hypothetical protein af1432"/>
    <property type="match status" value="1"/>
</dbReference>
<dbReference type="FunFam" id="3.30.420.40:FF:000023">
    <property type="entry name" value="Guanosine-5'-triphosphate,3'-diphosphate pyrophosphatase"/>
    <property type="match status" value="1"/>
</dbReference>
<evidence type="ECO:0000256" key="1">
    <source>
        <dbReference type="ARBA" id="ARBA00001946"/>
    </source>
</evidence>
<dbReference type="InterPro" id="IPR043129">
    <property type="entry name" value="ATPase_NBD"/>
</dbReference>
<evidence type="ECO:0000259" key="11">
    <source>
        <dbReference type="Pfam" id="PF02541"/>
    </source>
</evidence>
<gene>
    <name evidence="13" type="primary">ppx</name>
    <name evidence="13" type="ORF">Q9312_12265</name>
</gene>
<evidence type="ECO:0000313" key="13">
    <source>
        <dbReference type="EMBL" id="WMS85992.1"/>
    </source>
</evidence>
<dbReference type="GO" id="GO:0004309">
    <property type="term" value="F:exopolyphosphatase activity"/>
    <property type="evidence" value="ECO:0007669"/>
    <property type="project" value="UniProtKB-EC"/>
</dbReference>
<comment type="catalytic activity">
    <reaction evidence="10">
        <text>[phosphate](n) + H2O = [phosphate](n-1) + phosphate + H(+)</text>
        <dbReference type="Rhea" id="RHEA:21528"/>
        <dbReference type="Rhea" id="RHEA-COMP:9859"/>
        <dbReference type="Rhea" id="RHEA-COMP:14279"/>
        <dbReference type="ChEBI" id="CHEBI:15377"/>
        <dbReference type="ChEBI" id="CHEBI:15378"/>
        <dbReference type="ChEBI" id="CHEBI:16838"/>
        <dbReference type="ChEBI" id="CHEBI:43474"/>
        <dbReference type="EC" id="3.6.1.11"/>
    </reaction>
</comment>
<dbReference type="KEGG" id="plei:Q9312_12265"/>
<comment type="subunit">
    <text evidence="4">Homodimer.</text>
</comment>
<protein>
    <recommendedName>
        <fullName evidence="6">Exopolyphosphatase</fullName>
        <ecNumber evidence="5">3.6.1.11</ecNumber>
    </recommendedName>
</protein>
<evidence type="ECO:0000256" key="2">
    <source>
        <dbReference type="ARBA" id="ARBA00004202"/>
    </source>
</evidence>
<dbReference type="Gene3D" id="3.30.420.40">
    <property type="match status" value="1"/>
</dbReference>
<keyword evidence="8 13" id="KW-0378">Hydrolase</keyword>
<evidence type="ECO:0000256" key="9">
    <source>
        <dbReference type="ARBA" id="ARBA00023136"/>
    </source>
</evidence>
<dbReference type="EC" id="3.6.1.11" evidence="5"/>
<dbReference type="Gene3D" id="3.30.420.150">
    <property type="entry name" value="Exopolyphosphatase. Domain 2"/>
    <property type="match status" value="1"/>
</dbReference>
<evidence type="ECO:0000256" key="4">
    <source>
        <dbReference type="ARBA" id="ARBA00011738"/>
    </source>
</evidence>
<dbReference type="AlphaFoldDB" id="A0AA51RQX0"/>
<comment type="similarity">
    <text evidence="3">Belongs to the GppA/Ppx family.</text>
</comment>
<keyword evidence="14" id="KW-1185">Reference proteome</keyword>
<comment type="subcellular location">
    <subcellularLocation>
        <location evidence="2">Cell membrane</location>
        <topology evidence="2">Peripheral membrane protein</topology>
    </subcellularLocation>
</comment>
<reference evidence="13 14" key="1">
    <citation type="submission" date="2023-08" db="EMBL/GenBank/DDBJ databases">
        <title>Pleionea litopenaei sp. nov., isolated from stomach of juvenile Litopenaeus vannamei.</title>
        <authorList>
            <person name="Rho A.M."/>
            <person name="Hwang C.Y."/>
        </authorList>
    </citation>
    <scope>NUCLEOTIDE SEQUENCE [LARGE SCALE GENOMIC DNA]</scope>
    <source>
        <strain evidence="13 14">HL-JVS1</strain>
    </source>
</reference>
<dbReference type="CDD" id="cd24053">
    <property type="entry name" value="ASKHA_NBD_EcPPX-GppA-like"/>
    <property type="match status" value="1"/>
</dbReference>
<dbReference type="NCBIfam" id="TIGR03706">
    <property type="entry name" value="exo_poly_only"/>
    <property type="match status" value="1"/>
</dbReference>
<dbReference type="InterPro" id="IPR048950">
    <property type="entry name" value="Ppx_GppA_C"/>
</dbReference>
<dbReference type="Pfam" id="PF02541">
    <property type="entry name" value="Ppx-GppA"/>
    <property type="match status" value="1"/>
</dbReference>
<dbReference type="InterPro" id="IPR030673">
    <property type="entry name" value="PyroPPase_GppA_Ppx"/>
</dbReference>
<dbReference type="PANTHER" id="PTHR30005">
    <property type="entry name" value="EXOPOLYPHOSPHATASE"/>
    <property type="match status" value="1"/>
</dbReference>
<dbReference type="Pfam" id="PF21447">
    <property type="entry name" value="Ppx-GppA_III"/>
    <property type="match status" value="1"/>
</dbReference>
<dbReference type="PIRSF" id="PIRSF001267">
    <property type="entry name" value="Pyrophosphatase_GppA_Ppx"/>
    <property type="match status" value="1"/>
</dbReference>
<dbReference type="PANTHER" id="PTHR30005:SF14">
    <property type="entry name" value="EXOPOLYPHOSPHATASE"/>
    <property type="match status" value="1"/>
</dbReference>
<feature type="domain" description="Ppx/GppA phosphatase N-terminal" evidence="11">
    <location>
        <begin position="28"/>
        <end position="303"/>
    </location>
</feature>
<comment type="cofactor">
    <cofactor evidence="1">
        <name>Mg(2+)</name>
        <dbReference type="ChEBI" id="CHEBI:18420"/>
    </cofactor>
</comment>
<dbReference type="GO" id="GO:0005886">
    <property type="term" value="C:plasma membrane"/>
    <property type="evidence" value="ECO:0007669"/>
    <property type="project" value="UniProtKB-SubCell"/>
</dbReference>
<evidence type="ECO:0000259" key="12">
    <source>
        <dbReference type="Pfam" id="PF21447"/>
    </source>
</evidence>
<keyword evidence="7" id="KW-1003">Cell membrane</keyword>
<evidence type="ECO:0000256" key="10">
    <source>
        <dbReference type="ARBA" id="ARBA00047607"/>
    </source>
</evidence>
<accession>A0AA51RQX0</accession>
<evidence type="ECO:0000256" key="3">
    <source>
        <dbReference type="ARBA" id="ARBA00007125"/>
    </source>
</evidence>
<sequence>MSNAASTPVIVAVDLGSNSFHLTLAQLQHNNLQIIGRLKEKVRLAAGLDEQHYLTEEAQQRALACLQQFNERLADTPAINVRAVGTYTLRKAKNAQQFLLKAQQVLGYPIEVISGREEARLIFEGVAHFQLTNKKQLIIDIGGGSTEFAIGQAFEPVLLDSLQMGCVSFTQKYFPDNQLSKRNFKRAIIAARLELISIQDLYLREGWEATIGTSGTIESILDICRVNNFNQSEVTLDCLQNLKQQLIDMKDFEHIDLQGLPENRREILPAGLAILIAIFRTLKIDKMATSPAALREGLLYELVGLEKTADIKERAIKGLIARYHIDMDQARRVNQTAQQLWQQVAKYWELDDDYFKQMLSWSARCHEVGLSINFSKQQKHGEYIIKNTDLSGFSIPQQRLLALLVRSFRRKFPMHRYEAIDDEALRIKMIRLARLLRLAVIFNHRRRDLQWPKATISIDKDHVQIQFPEGYLDEHGLLEADLEQEQAYLALVNLPFDYS</sequence>
<evidence type="ECO:0000256" key="7">
    <source>
        <dbReference type="ARBA" id="ARBA00022475"/>
    </source>
</evidence>
<dbReference type="RefSeq" id="WP_309201144.1">
    <property type="nucleotide sequence ID" value="NZ_CP133548.1"/>
</dbReference>
<dbReference type="GO" id="GO:0006798">
    <property type="term" value="P:polyphosphate catabolic process"/>
    <property type="evidence" value="ECO:0007669"/>
    <property type="project" value="TreeGrafter"/>
</dbReference>
<dbReference type="SUPFAM" id="SSF53067">
    <property type="entry name" value="Actin-like ATPase domain"/>
    <property type="match status" value="2"/>
</dbReference>
<evidence type="ECO:0000256" key="6">
    <source>
        <dbReference type="ARBA" id="ARBA00020416"/>
    </source>
</evidence>
<proteinExistence type="inferred from homology"/>